<dbReference type="KEGG" id="age:AA314_06090"/>
<accession>A0AAC8QBL7</accession>
<evidence type="ECO:0000313" key="3">
    <source>
        <dbReference type="Proteomes" id="UP000035579"/>
    </source>
</evidence>
<feature type="compositionally biased region" description="Polar residues" evidence="1">
    <location>
        <begin position="39"/>
        <end position="49"/>
    </location>
</feature>
<reference evidence="2 3" key="1">
    <citation type="submission" date="2015-05" db="EMBL/GenBank/DDBJ databases">
        <title>Genome assembly of Archangium gephyra DSM 2261.</title>
        <authorList>
            <person name="Sharma G."/>
            <person name="Subramanian S."/>
        </authorList>
    </citation>
    <scope>NUCLEOTIDE SEQUENCE [LARGE SCALE GENOMIC DNA]</scope>
    <source>
        <strain evidence="2 3">DSM 2261</strain>
    </source>
</reference>
<organism evidence="2 3">
    <name type="scientific">Archangium gephyra</name>
    <dbReference type="NCBI Taxonomy" id="48"/>
    <lineage>
        <taxon>Bacteria</taxon>
        <taxon>Pseudomonadati</taxon>
        <taxon>Myxococcota</taxon>
        <taxon>Myxococcia</taxon>
        <taxon>Myxococcales</taxon>
        <taxon>Cystobacterineae</taxon>
        <taxon>Archangiaceae</taxon>
        <taxon>Archangium</taxon>
    </lineage>
</organism>
<protein>
    <submittedName>
        <fullName evidence="2">Uncharacterized protein</fullName>
    </submittedName>
</protein>
<evidence type="ECO:0000256" key="1">
    <source>
        <dbReference type="SAM" id="MobiDB-lite"/>
    </source>
</evidence>
<dbReference type="AlphaFoldDB" id="A0AAC8QBL7"/>
<evidence type="ECO:0000313" key="2">
    <source>
        <dbReference type="EMBL" id="AKJ04464.1"/>
    </source>
</evidence>
<dbReference type="Proteomes" id="UP000035579">
    <property type="component" value="Chromosome"/>
</dbReference>
<name>A0AAC8QBL7_9BACT</name>
<dbReference type="EMBL" id="CP011509">
    <property type="protein sequence ID" value="AKJ04464.1"/>
    <property type="molecule type" value="Genomic_DNA"/>
</dbReference>
<sequence>MGKVLSASAVQRAPADTRGCPCTPQAGQVASGWAAALRQTRSPSNTPRQTGPWGNPPWRPSPLQRATRRHIPAPCQPEKATGIALPVWQNVGHTALHPGLPGLLVGRCCVPSPERMPPPEGGAQLPSP</sequence>
<gene>
    <name evidence="2" type="ORF">AA314_06090</name>
</gene>
<feature type="region of interest" description="Disordered" evidence="1">
    <location>
        <begin position="1"/>
        <end position="67"/>
    </location>
</feature>
<proteinExistence type="predicted"/>